<name>A0A1I7UU87_9PELO</name>
<dbReference type="SUPFAM" id="SSF56436">
    <property type="entry name" value="C-type lectin-like"/>
    <property type="match status" value="1"/>
</dbReference>
<dbReference type="PANTHER" id="PTHR47629:SF5">
    <property type="entry name" value="C-TYPE LECTIN-RELATED"/>
    <property type="match status" value="1"/>
</dbReference>
<evidence type="ECO:0000313" key="3">
    <source>
        <dbReference type="WBParaSite" id="Csp11.Scaffold630.g19399.t1"/>
    </source>
</evidence>
<dbReference type="AlphaFoldDB" id="A0A1I7UU87"/>
<reference evidence="3" key="1">
    <citation type="submission" date="2016-11" db="UniProtKB">
        <authorList>
            <consortium name="WormBaseParasite"/>
        </authorList>
    </citation>
    <scope>IDENTIFICATION</scope>
</reference>
<dbReference type="SMART" id="SM00605">
    <property type="entry name" value="CW"/>
    <property type="match status" value="1"/>
</dbReference>
<dbReference type="Pfam" id="PF08277">
    <property type="entry name" value="PAN_3"/>
    <property type="match status" value="1"/>
</dbReference>
<dbReference type="WBParaSite" id="Csp11.Scaffold630.g19399.t1">
    <property type="protein sequence ID" value="Csp11.Scaffold630.g19399.t1"/>
    <property type="gene ID" value="Csp11.Scaffold630.g19399"/>
</dbReference>
<dbReference type="Proteomes" id="UP000095282">
    <property type="component" value="Unplaced"/>
</dbReference>
<evidence type="ECO:0000259" key="1">
    <source>
        <dbReference type="SMART" id="SM00605"/>
    </source>
</evidence>
<dbReference type="STRING" id="1561998.A0A1I7UU87"/>
<proteinExistence type="predicted"/>
<keyword evidence="2" id="KW-1185">Reference proteome</keyword>
<feature type="domain" description="PAN-3" evidence="1">
    <location>
        <begin position="1"/>
        <end position="110"/>
    </location>
</feature>
<organism evidence="2 3">
    <name type="scientific">Caenorhabditis tropicalis</name>
    <dbReference type="NCBI Taxonomy" id="1561998"/>
    <lineage>
        <taxon>Eukaryota</taxon>
        <taxon>Metazoa</taxon>
        <taxon>Ecdysozoa</taxon>
        <taxon>Nematoda</taxon>
        <taxon>Chromadorea</taxon>
        <taxon>Rhabditida</taxon>
        <taxon>Rhabditina</taxon>
        <taxon>Rhabditomorpha</taxon>
        <taxon>Rhabditoidea</taxon>
        <taxon>Rhabditidae</taxon>
        <taxon>Peloderinae</taxon>
        <taxon>Caenorhabditis</taxon>
    </lineage>
</organism>
<sequence length="210" mass="23813">MVKIYGKVDGFTLERSSVKAKDDCVEDCFESANCFLVFMYSHDHCGSFDFNLQQKLTVSETSKASGYFVAFKTFVPSNTECPLYEELNLVVPLGNGDPIAWEAVNNGWTFTKCFEDWKMFKRNEELTVCMQTFYSSIPVDSIATAQKNCADKGHKLTGVGSYEELKWIQAFEDPEDCLIVCKMRNGEMMNDDLCENTPTGYGYVCGYQFV</sequence>
<dbReference type="PANTHER" id="PTHR47629">
    <property type="entry name" value="C-TYPE LECTIN-RELATED"/>
    <property type="match status" value="1"/>
</dbReference>
<dbReference type="InterPro" id="IPR006583">
    <property type="entry name" value="PAN-3_domain"/>
</dbReference>
<dbReference type="InterPro" id="IPR016187">
    <property type="entry name" value="CTDL_fold"/>
</dbReference>
<protein>
    <submittedName>
        <fullName evidence="3">CW domain-containing protein</fullName>
    </submittedName>
</protein>
<evidence type="ECO:0000313" key="2">
    <source>
        <dbReference type="Proteomes" id="UP000095282"/>
    </source>
</evidence>
<dbReference type="eggNOG" id="KOG4297">
    <property type="taxonomic scope" value="Eukaryota"/>
</dbReference>
<accession>A0A1I7UU87</accession>